<dbReference type="GO" id="GO:0005655">
    <property type="term" value="C:nucleolar ribonuclease P complex"/>
    <property type="evidence" value="ECO:0007669"/>
    <property type="project" value="InterPro"/>
</dbReference>
<accession>A0A2K1QH84</accession>
<evidence type="ECO:0000313" key="4">
    <source>
        <dbReference type="Proteomes" id="UP000243797"/>
    </source>
</evidence>
<dbReference type="PANTHER" id="PTHR28173">
    <property type="entry name" value="RIBONUCLEASES P/MRP PROTEIN SUBUNIT POP8"/>
    <property type="match status" value="1"/>
</dbReference>
<dbReference type="InterPro" id="IPR020347">
    <property type="entry name" value="Pop8"/>
</dbReference>
<gene>
    <name evidence="3" type="ORF">CAC42_3800</name>
</gene>
<proteinExistence type="predicted"/>
<evidence type="ECO:0000313" key="3">
    <source>
        <dbReference type="EMBL" id="PNS14514.1"/>
    </source>
</evidence>
<dbReference type="GO" id="GO:0034965">
    <property type="term" value="P:intronic box C/D snoRNA processing"/>
    <property type="evidence" value="ECO:0007669"/>
    <property type="project" value="TreeGrafter"/>
</dbReference>
<comment type="caution">
    <text evidence="3">The sequence shown here is derived from an EMBL/GenBank/DDBJ whole genome shotgun (WGS) entry which is preliminary data.</text>
</comment>
<protein>
    <submittedName>
        <fullName evidence="3">Mitochondrial fusion and transport protein ugo1</fullName>
    </submittedName>
</protein>
<dbReference type="PANTHER" id="PTHR28173:SF1">
    <property type="entry name" value="RIBONUCLEASES P_MRP PROTEIN SUBUNIT POP8"/>
    <property type="match status" value="1"/>
</dbReference>
<dbReference type="Pfam" id="PF20976">
    <property type="entry name" value="Pop8"/>
    <property type="match status" value="1"/>
</dbReference>
<dbReference type="EMBL" id="NKHZ01000086">
    <property type="protein sequence ID" value="PNS14514.1"/>
    <property type="molecule type" value="Genomic_DNA"/>
</dbReference>
<reference evidence="3 4" key="1">
    <citation type="submission" date="2017-06" db="EMBL/GenBank/DDBJ databases">
        <title>Draft genome sequence of a variant of Elsinoe murrayae.</title>
        <authorList>
            <person name="Cheng Q."/>
        </authorList>
    </citation>
    <scope>NUCLEOTIDE SEQUENCE [LARGE SCALE GENOMIC DNA]</scope>
    <source>
        <strain evidence="3 4">CQ-2017a</strain>
    </source>
</reference>
<dbReference type="STRING" id="2082308.A0A2K1QH84"/>
<evidence type="ECO:0000256" key="1">
    <source>
        <dbReference type="SAM" id="MobiDB-lite"/>
    </source>
</evidence>
<dbReference type="GO" id="GO:0004526">
    <property type="term" value="F:ribonuclease P activity"/>
    <property type="evidence" value="ECO:0007669"/>
    <property type="project" value="TreeGrafter"/>
</dbReference>
<dbReference type="GO" id="GO:0008033">
    <property type="term" value="P:tRNA processing"/>
    <property type="evidence" value="ECO:0007669"/>
    <property type="project" value="InterPro"/>
</dbReference>
<keyword evidence="4" id="KW-1185">Reference proteome</keyword>
<sequence length="161" mass="17454">MSKGEAPTTEDTGTEKFVSDEGATLKRKAKTEKPNAVISQFTVREPDWAYVQLKLVTPSSLQANVSQGRDSDSSRNLDDVTAYLHLQSALDRFLGIHGTAISLDILKIDGRHVWTRVPREDCSAVVAAAGGWVGHGGEGWRVVGWGCWGPSEGDDGLELFN</sequence>
<organism evidence="3 4">
    <name type="scientific">Sphaceloma murrayae</name>
    <dbReference type="NCBI Taxonomy" id="2082308"/>
    <lineage>
        <taxon>Eukaryota</taxon>
        <taxon>Fungi</taxon>
        <taxon>Dikarya</taxon>
        <taxon>Ascomycota</taxon>
        <taxon>Pezizomycotina</taxon>
        <taxon>Dothideomycetes</taxon>
        <taxon>Dothideomycetidae</taxon>
        <taxon>Myriangiales</taxon>
        <taxon>Elsinoaceae</taxon>
        <taxon>Sphaceloma</taxon>
    </lineage>
</organism>
<dbReference type="GO" id="GO:0000172">
    <property type="term" value="C:ribonuclease MRP complex"/>
    <property type="evidence" value="ECO:0007669"/>
    <property type="project" value="InterPro"/>
</dbReference>
<feature type="region of interest" description="Disordered" evidence="1">
    <location>
        <begin position="1"/>
        <end position="34"/>
    </location>
</feature>
<dbReference type="InterPro" id="IPR049128">
    <property type="entry name" value="Pop8-like_dom"/>
</dbReference>
<dbReference type="InParanoid" id="A0A2K1QH84"/>
<dbReference type="GO" id="GO:0000294">
    <property type="term" value="P:nuclear-transcribed mRNA catabolic process, RNase MRP-dependent"/>
    <property type="evidence" value="ECO:0007669"/>
    <property type="project" value="TreeGrafter"/>
</dbReference>
<dbReference type="AlphaFoldDB" id="A0A2K1QH84"/>
<feature type="domain" description="Ribonucleases P/MRP subunit Pop8-like" evidence="2">
    <location>
        <begin position="47"/>
        <end position="132"/>
    </location>
</feature>
<dbReference type="Proteomes" id="UP000243797">
    <property type="component" value="Unassembled WGS sequence"/>
</dbReference>
<dbReference type="GO" id="GO:0000171">
    <property type="term" value="F:ribonuclease MRP activity"/>
    <property type="evidence" value="ECO:0007669"/>
    <property type="project" value="TreeGrafter"/>
</dbReference>
<dbReference type="OrthoDB" id="5530243at2759"/>
<evidence type="ECO:0000259" key="2">
    <source>
        <dbReference type="Pfam" id="PF20976"/>
    </source>
</evidence>
<name>A0A2K1QH84_9PEZI</name>